<dbReference type="Gene3D" id="1.25.40.10">
    <property type="entry name" value="Tetratricopeptide repeat domain"/>
    <property type="match status" value="1"/>
</dbReference>
<sequence length="214" mass="24541">MAYDLEEQEKIDQIKNWWARYGNLVTSILTILAIAYLAYQGWQWYENRQARKALGYYDIVYSVSQNPNPQQSDIQRLTEALSVLKEDFSSSAYTDRATLIAGDIFYKTKDLKASRENLEWAISNSKDKGIVSSASLNLSAIYLSEGDKNKARELLKNPAESFVPLFKDREADILMAEGQREQAFTIWKELAKNKDLNPSFLEVINMKLKVYGAE</sequence>
<evidence type="ECO:0000256" key="3">
    <source>
        <dbReference type="ARBA" id="ARBA00022692"/>
    </source>
</evidence>
<evidence type="ECO:0000256" key="4">
    <source>
        <dbReference type="ARBA" id="ARBA00022989"/>
    </source>
</evidence>
<dbReference type="HOGENOM" id="CLU_084785_1_1_4"/>
<gene>
    <name evidence="11" type="ordered locus">TASI_0761</name>
</gene>
<organism evidence="11 12">
    <name type="scientific">Taylorella asinigenitalis (strain MCE3)</name>
    <dbReference type="NCBI Taxonomy" id="1008459"/>
    <lineage>
        <taxon>Bacteria</taxon>
        <taxon>Pseudomonadati</taxon>
        <taxon>Pseudomonadota</taxon>
        <taxon>Betaproteobacteria</taxon>
        <taxon>Burkholderiales</taxon>
        <taxon>Alcaligenaceae</taxon>
        <taxon>Taylorella</taxon>
    </lineage>
</organism>
<evidence type="ECO:0000256" key="7">
    <source>
        <dbReference type="ARBA" id="ARBA00024197"/>
    </source>
</evidence>
<evidence type="ECO:0000256" key="6">
    <source>
        <dbReference type="ARBA" id="ARBA00023186"/>
    </source>
</evidence>
<proteinExistence type="inferred from homology"/>
<keyword evidence="5 9" id="KW-0472">Membrane</keyword>
<keyword evidence="2" id="KW-1003">Cell membrane</keyword>
<evidence type="ECO:0000256" key="5">
    <source>
        <dbReference type="ARBA" id="ARBA00023136"/>
    </source>
</evidence>
<dbReference type="OrthoDB" id="8521102at2"/>
<keyword evidence="3 9" id="KW-0812">Transmembrane</keyword>
<keyword evidence="12" id="KW-1185">Reference proteome</keyword>
<comment type="similarity">
    <text evidence="7">Belongs to the YfgM family.</text>
</comment>
<feature type="domain" description="Ancillary SecYEG translocon subunit/Cell division coordinator CpoB TPR" evidence="10">
    <location>
        <begin position="15"/>
        <end position="209"/>
    </location>
</feature>
<reference evidence="11 12" key="2">
    <citation type="journal article" date="2012" name="PLoS ONE">
        <title>Genomic characterization of the taylorella genus.</title>
        <authorList>
            <person name="Hebert L."/>
            <person name="Moumen B."/>
            <person name="Pons N."/>
            <person name="Duquesne F."/>
            <person name="Breuil M.F."/>
            <person name="Goux D."/>
            <person name="Batto J.M."/>
            <person name="Laugier C."/>
            <person name="Renault P."/>
            <person name="Petry S."/>
        </authorList>
    </citation>
    <scope>NUCLEOTIDE SEQUENCE [LARGE SCALE GENOMIC DNA]</scope>
    <source>
        <strain evidence="11 12">MCE3</strain>
    </source>
</reference>
<dbReference type="STRING" id="1008459.TASI_0761"/>
<name>G4Q9J5_TAYAM</name>
<evidence type="ECO:0000256" key="8">
    <source>
        <dbReference type="ARBA" id="ARBA00024235"/>
    </source>
</evidence>
<dbReference type="RefSeq" id="WP_014111429.1">
    <property type="nucleotide sequence ID" value="NC_016043.1"/>
</dbReference>
<evidence type="ECO:0000259" key="10">
    <source>
        <dbReference type="Pfam" id="PF09976"/>
    </source>
</evidence>
<dbReference type="PANTHER" id="PTHR38035:SF1">
    <property type="entry name" value="ANCILLARY SECYEG TRANSLOCON SUBUNIT"/>
    <property type="match status" value="1"/>
</dbReference>
<dbReference type="InterPro" id="IPR026039">
    <property type="entry name" value="YfgM"/>
</dbReference>
<dbReference type="Pfam" id="PF09976">
    <property type="entry name" value="TPR_21"/>
    <property type="match status" value="1"/>
</dbReference>
<evidence type="ECO:0000256" key="2">
    <source>
        <dbReference type="ARBA" id="ARBA00022475"/>
    </source>
</evidence>
<reference key="1">
    <citation type="submission" date="2011-09" db="EMBL/GenBank/DDBJ databases">
        <title>Genomic characterization of the Taylorella genus.</title>
        <authorList>
            <person name="Hebert L."/>
            <person name="Moumen B."/>
            <person name="Pons N."/>
            <person name="Duquesne F."/>
            <person name="Breuil M.-F."/>
            <person name="Goux D."/>
            <person name="Batto J.-M."/>
            <person name="Renault P."/>
            <person name="Laugier C."/>
            <person name="Petry S."/>
        </authorList>
    </citation>
    <scope>NUCLEOTIDE SEQUENCE</scope>
    <source>
        <strain>MCE3</strain>
    </source>
</reference>
<dbReference type="KEGG" id="tas:TASI_0761"/>
<evidence type="ECO:0000313" key="12">
    <source>
        <dbReference type="Proteomes" id="UP000009284"/>
    </source>
</evidence>
<dbReference type="GO" id="GO:0005886">
    <property type="term" value="C:plasma membrane"/>
    <property type="evidence" value="ECO:0007669"/>
    <property type="project" value="UniProtKB-SubCell"/>
</dbReference>
<dbReference type="GO" id="GO:0044877">
    <property type="term" value="F:protein-containing complex binding"/>
    <property type="evidence" value="ECO:0007669"/>
    <property type="project" value="InterPro"/>
</dbReference>
<dbReference type="InterPro" id="IPR018704">
    <property type="entry name" value="SecYEG/CpoB_TPR"/>
</dbReference>
<evidence type="ECO:0000256" key="1">
    <source>
        <dbReference type="ARBA" id="ARBA00004401"/>
    </source>
</evidence>
<comment type="subcellular location">
    <subcellularLocation>
        <location evidence="1">Cell membrane</location>
        <topology evidence="1">Single-pass type II membrane protein</topology>
    </subcellularLocation>
</comment>
<dbReference type="eggNOG" id="COG2976">
    <property type="taxonomic scope" value="Bacteria"/>
</dbReference>
<accession>G4Q9J5</accession>
<dbReference type="InterPro" id="IPR011990">
    <property type="entry name" value="TPR-like_helical_dom_sf"/>
</dbReference>
<dbReference type="Proteomes" id="UP000009284">
    <property type="component" value="Chromosome"/>
</dbReference>
<dbReference type="PANTHER" id="PTHR38035">
    <property type="entry name" value="UPF0070 PROTEIN YFGM"/>
    <property type="match status" value="1"/>
</dbReference>
<keyword evidence="6" id="KW-0143">Chaperone</keyword>
<evidence type="ECO:0000313" key="11">
    <source>
        <dbReference type="EMBL" id="AEP36532.1"/>
    </source>
</evidence>
<evidence type="ECO:0000256" key="9">
    <source>
        <dbReference type="SAM" id="Phobius"/>
    </source>
</evidence>
<dbReference type="AlphaFoldDB" id="G4Q9J5"/>
<protein>
    <recommendedName>
        <fullName evidence="8">Ancillary SecYEG translocon subunit</fullName>
    </recommendedName>
</protein>
<keyword evidence="4 9" id="KW-1133">Transmembrane helix</keyword>
<dbReference type="EMBL" id="CP003059">
    <property type="protein sequence ID" value="AEP36532.1"/>
    <property type="molecule type" value="Genomic_DNA"/>
</dbReference>
<feature type="transmembrane region" description="Helical" evidence="9">
    <location>
        <begin position="20"/>
        <end position="39"/>
    </location>
</feature>